<accession>A0AAV6VG42</accession>
<name>A0AAV6VG42_9ARAC</name>
<organism evidence="2 3">
    <name type="scientific">Oedothorax gibbosus</name>
    <dbReference type="NCBI Taxonomy" id="931172"/>
    <lineage>
        <taxon>Eukaryota</taxon>
        <taxon>Metazoa</taxon>
        <taxon>Ecdysozoa</taxon>
        <taxon>Arthropoda</taxon>
        <taxon>Chelicerata</taxon>
        <taxon>Arachnida</taxon>
        <taxon>Araneae</taxon>
        <taxon>Araneomorphae</taxon>
        <taxon>Entelegynae</taxon>
        <taxon>Araneoidea</taxon>
        <taxon>Linyphiidae</taxon>
        <taxon>Erigoninae</taxon>
        <taxon>Oedothorax</taxon>
    </lineage>
</organism>
<reference evidence="2 3" key="1">
    <citation type="journal article" date="2022" name="Nat. Ecol. Evol.">
        <title>A masculinizing supergene underlies an exaggerated male reproductive morph in a spider.</title>
        <authorList>
            <person name="Hendrickx F."/>
            <person name="De Corte Z."/>
            <person name="Sonet G."/>
            <person name="Van Belleghem S.M."/>
            <person name="Kostlbacher S."/>
            <person name="Vangestel C."/>
        </authorList>
    </citation>
    <scope>NUCLEOTIDE SEQUENCE [LARGE SCALE GENOMIC DNA]</scope>
    <source>
        <strain evidence="2">W744_W776</strain>
    </source>
</reference>
<feature type="compositionally biased region" description="Basic and acidic residues" evidence="1">
    <location>
        <begin position="27"/>
        <end position="37"/>
    </location>
</feature>
<dbReference type="Proteomes" id="UP000827092">
    <property type="component" value="Unassembled WGS sequence"/>
</dbReference>
<keyword evidence="3" id="KW-1185">Reference proteome</keyword>
<comment type="caution">
    <text evidence="2">The sequence shown here is derived from an EMBL/GenBank/DDBJ whole genome shotgun (WGS) entry which is preliminary data.</text>
</comment>
<sequence length="116" mass="12431">MCDLLVGKPDLPVGYPRLKSSTIQRKSSWDTRYEGAKTPDTTTPPAAEPSTNGMCVRPSDSSSETSPDVEHSSNTQSHTPTKNSPTSSASSSNNSVATIMDVVSDFCFVIYTVKIN</sequence>
<feature type="compositionally biased region" description="Low complexity" evidence="1">
    <location>
        <begin position="38"/>
        <end position="51"/>
    </location>
</feature>
<gene>
    <name evidence="2" type="ORF">JTE90_008157</name>
</gene>
<evidence type="ECO:0000256" key="1">
    <source>
        <dbReference type="SAM" id="MobiDB-lite"/>
    </source>
</evidence>
<protein>
    <submittedName>
        <fullName evidence="2">Uncharacterized protein</fullName>
    </submittedName>
</protein>
<dbReference type="AlphaFoldDB" id="A0AAV6VG42"/>
<proteinExistence type="predicted"/>
<dbReference type="EMBL" id="JAFNEN010000095">
    <property type="protein sequence ID" value="KAG8194979.1"/>
    <property type="molecule type" value="Genomic_DNA"/>
</dbReference>
<evidence type="ECO:0000313" key="2">
    <source>
        <dbReference type="EMBL" id="KAG8194979.1"/>
    </source>
</evidence>
<feature type="region of interest" description="Disordered" evidence="1">
    <location>
        <begin position="1"/>
        <end position="94"/>
    </location>
</feature>
<evidence type="ECO:0000313" key="3">
    <source>
        <dbReference type="Proteomes" id="UP000827092"/>
    </source>
</evidence>
<feature type="compositionally biased region" description="Polar residues" evidence="1">
    <location>
        <begin position="59"/>
        <end position="78"/>
    </location>
</feature>
<feature type="compositionally biased region" description="Low complexity" evidence="1">
    <location>
        <begin position="79"/>
        <end position="94"/>
    </location>
</feature>